<name>A0A5J5L0M2_9MICC</name>
<evidence type="ECO:0000256" key="1">
    <source>
        <dbReference type="ARBA" id="ARBA00009943"/>
    </source>
</evidence>
<dbReference type="Pfam" id="PF13480">
    <property type="entry name" value="Acetyltransf_6"/>
    <property type="match status" value="1"/>
</dbReference>
<dbReference type="SUPFAM" id="SSF55729">
    <property type="entry name" value="Acyl-CoA N-acyltransferases (Nat)"/>
    <property type="match status" value="2"/>
</dbReference>
<dbReference type="InterPro" id="IPR003447">
    <property type="entry name" value="FEMABX"/>
</dbReference>
<dbReference type="PANTHER" id="PTHR36174">
    <property type="entry name" value="LIPID II:GLYCINE GLYCYLTRANSFERASE"/>
    <property type="match status" value="1"/>
</dbReference>
<dbReference type="InterPro" id="IPR016181">
    <property type="entry name" value="Acyl_CoA_acyltransferase"/>
</dbReference>
<feature type="domain" description="BioF2-like acetyltransferase" evidence="7">
    <location>
        <begin position="131"/>
        <end position="258"/>
    </location>
</feature>
<keyword evidence="9" id="KW-1185">Reference proteome</keyword>
<sequence>MTNILQSKAWADFQAELGHTVVDDEGPGFSWQATVEGGSTGRYLYCPYGPLADSPQAFDAALESLKTAARNHRCWFVRIEPAFARIQDGLETPEAALRRRGLKRAPRQVQPGHTQLIDLAQDEEAILKDMKSTNRNLHRNIHKKGVTFTATTDPAAISILLKYLAQTAQRKNFNRQHDDYLQTAAEVLMPRGAAVLYVARLDDEPIGASLVYDSDDTRTYAHASMDVEHRKLSAGIPLVVRMILDAKEKGLSTFDLFGTAPDGAGPEHEWYGFTKFKKSFGGTPAEYPGTWDLPVSPAKYTAYTGIRAAREMAGSARKAAGEKAPGVISALRSKVSRG</sequence>
<dbReference type="GO" id="GO:0008360">
    <property type="term" value="P:regulation of cell shape"/>
    <property type="evidence" value="ECO:0007669"/>
    <property type="project" value="UniProtKB-KW"/>
</dbReference>
<dbReference type="InterPro" id="IPR038740">
    <property type="entry name" value="BioF2-like_GNAT_dom"/>
</dbReference>
<dbReference type="EMBL" id="SZWF01000005">
    <property type="protein sequence ID" value="KAA9394606.1"/>
    <property type="molecule type" value="Genomic_DNA"/>
</dbReference>
<keyword evidence="4" id="KW-0573">Peptidoglycan synthesis</keyword>
<evidence type="ECO:0000256" key="6">
    <source>
        <dbReference type="ARBA" id="ARBA00023316"/>
    </source>
</evidence>
<gene>
    <name evidence="8" type="ORF">FCK90_05365</name>
</gene>
<evidence type="ECO:0000256" key="2">
    <source>
        <dbReference type="ARBA" id="ARBA00022679"/>
    </source>
</evidence>
<dbReference type="Proteomes" id="UP000325957">
    <property type="component" value="Unassembled WGS sequence"/>
</dbReference>
<keyword evidence="6" id="KW-0961">Cell wall biogenesis/degradation</keyword>
<dbReference type="InterPro" id="IPR050644">
    <property type="entry name" value="PG_Glycine_Bridge_Synth"/>
</dbReference>
<reference evidence="8 9" key="1">
    <citation type="submission" date="2019-05" db="EMBL/GenBank/DDBJ databases">
        <title>Kocuria coralli sp. nov., a novel actinobacterium isolated from coral reef seawater.</title>
        <authorList>
            <person name="Li J."/>
        </authorList>
    </citation>
    <scope>NUCLEOTIDE SEQUENCE [LARGE SCALE GENOMIC DNA]</scope>
    <source>
        <strain evidence="8 9">SCSIO 13007</strain>
    </source>
</reference>
<dbReference type="OrthoDB" id="9793335at2"/>
<keyword evidence="2 8" id="KW-0808">Transferase</keyword>
<accession>A0A5J5L0M2</accession>
<dbReference type="PANTHER" id="PTHR36174:SF1">
    <property type="entry name" value="LIPID II:GLYCINE GLYCYLTRANSFERASE"/>
    <property type="match status" value="1"/>
</dbReference>
<evidence type="ECO:0000313" key="8">
    <source>
        <dbReference type="EMBL" id="KAA9394606.1"/>
    </source>
</evidence>
<comment type="similarity">
    <text evidence="1">Belongs to the FemABX family.</text>
</comment>
<dbReference type="RefSeq" id="WP_158033277.1">
    <property type="nucleotide sequence ID" value="NZ_ML708614.1"/>
</dbReference>
<evidence type="ECO:0000259" key="7">
    <source>
        <dbReference type="Pfam" id="PF13480"/>
    </source>
</evidence>
<comment type="caution">
    <text evidence="8">The sequence shown here is derived from an EMBL/GenBank/DDBJ whole genome shotgun (WGS) entry which is preliminary data.</text>
</comment>
<dbReference type="AlphaFoldDB" id="A0A5J5L0M2"/>
<dbReference type="Gene3D" id="3.40.630.30">
    <property type="match status" value="1"/>
</dbReference>
<dbReference type="GO" id="GO:0009252">
    <property type="term" value="P:peptidoglycan biosynthetic process"/>
    <property type="evidence" value="ECO:0007669"/>
    <property type="project" value="UniProtKB-KW"/>
</dbReference>
<evidence type="ECO:0000256" key="4">
    <source>
        <dbReference type="ARBA" id="ARBA00022984"/>
    </source>
</evidence>
<organism evidence="8 9">
    <name type="scientific">Kocuria coralli</name>
    <dbReference type="NCBI Taxonomy" id="1461025"/>
    <lineage>
        <taxon>Bacteria</taxon>
        <taxon>Bacillati</taxon>
        <taxon>Actinomycetota</taxon>
        <taxon>Actinomycetes</taxon>
        <taxon>Micrococcales</taxon>
        <taxon>Micrococcaceae</taxon>
        <taxon>Kocuria</taxon>
    </lineage>
</organism>
<protein>
    <submittedName>
        <fullName evidence="8">Peptidoglycan bridge formation glycyltransferase FemA/FemB family protein</fullName>
    </submittedName>
</protein>
<dbReference type="GO" id="GO:0016755">
    <property type="term" value="F:aminoacyltransferase activity"/>
    <property type="evidence" value="ECO:0007669"/>
    <property type="project" value="InterPro"/>
</dbReference>
<evidence type="ECO:0000256" key="5">
    <source>
        <dbReference type="ARBA" id="ARBA00023315"/>
    </source>
</evidence>
<evidence type="ECO:0000256" key="3">
    <source>
        <dbReference type="ARBA" id="ARBA00022960"/>
    </source>
</evidence>
<dbReference type="GO" id="GO:0071555">
    <property type="term" value="P:cell wall organization"/>
    <property type="evidence" value="ECO:0007669"/>
    <property type="project" value="UniProtKB-KW"/>
</dbReference>
<keyword evidence="5" id="KW-0012">Acyltransferase</keyword>
<proteinExistence type="inferred from homology"/>
<dbReference type="PROSITE" id="PS51191">
    <property type="entry name" value="FEMABX"/>
    <property type="match status" value="1"/>
</dbReference>
<evidence type="ECO:0000313" key="9">
    <source>
        <dbReference type="Proteomes" id="UP000325957"/>
    </source>
</evidence>
<keyword evidence="3" id="KW-0133">Cell shape</keyword>